<dbReference type="GO" id="GO:0005886">
    <property type="term" value="C:plasma membrane"/>
    <property type="evidence" value="ECO:0007669"/>
    <property type="project" value="TreeGrafter"/>
</dbReference>
<dbReference type="SMART" id="SM00409">
    <property type="entry name" value="IG"/>
    <property type="match status" value="1"/>
</dbReference>
<keyword evidence="11" id="KW-1185">Reference proteome</keyword>
<comment type="similarity">
    <text evidence="1">Belongs to the G-protein coupled receptor 2 family. Adhesion G-protein coupled receptor (ADGR) subfamily.</text>
</comment>
<sequence>MPLFLFLFGRPSKLNNNRIAVIESGAFEGLQNLKRLDLSENLIRAVNSNIFSGLPTLGKLFLSGNQIATIPDGTFNDLRLLKRIEFNSPVLQCDCYLKKVLKWSQMRNVKITGTVCAFPKKMRGRAVGNLRRRELVCNRKFQLKVFHIRPSKSQLVFQGDKLPFECYASKAPGLMQIAWYRSGHLVTTNASRGVSVNTTHNTDRTILNHRLVVEKLDSSHAGKWSCVVTTQAGNHTKTVTVDVRMPEVVLECPAVQNRTAKGLFRWEQSVAGLVATQPCHKAKQQGAMASHTCGREGYWTALNISACDFTKDITRKLSGFSTADIANIDVPTLTYGVRKALVTASQKREVMDSFDVFYVTKIMATLLPYSFDNAEVATLLVNMVSNVSSLSPNVLNSAQIETRSPARMVTMLEEMGQEMQPQPQPEGLYSQPVDTKTPEPLHAGLWSGVSQNVLMVVIDQEKALSTGVSCSLEEDRIVLTQQGKAEAERQDDGEDLKKTNFDGSRFVCGYDGSYTDGTLFVRIPAISRKPLQEEDHSSAVDVDSSGKEDVIVLDIDNTNSTVISGLNNDSSEVNNSSSGSSLSAYLQDDPLPLTDASSSSSSSKLSSSVDNEDLPLLAPESLSFPTTKDQLAALNISSKYFSKFPSTLNLSSPNLDKTALSSFLPKSGFPFSSRPVVLGKLPERQRRKNLHMLVYSTGHLFPVLHTELGDPAFRQGNWTVITPVIGVFLGDQSLSPQNLSEPIAFTFKISDPRRPLKAAFFDFAFI</sequence>
<evidence type="ECO:0000256" key="4">
    <source>
        <dbReference type="ARBA" id="ARBA00022737"/>
    </source>
</evidence>
<dbReference type="Gene3D" id="3.80.10.10">
    <property type="entry name" value="Ribonuclease Inhibitor"/>
    <property type="match status" value="1"/>
</dbReference>
<evidence type="ECO:0000259" key="8">
    <source>
        <dbReference type="PROSITE" id="PS50227"/>
    </source>
</evidence>
<dbReference type="Proteomes" id="UP000735302">
    <property type="component" value="Unassembled WGS sequence"/>
</dbReference>
<organism evidence="10 11">
    <name type="scientific">Plakobranchus ocellatus</name>
    <dbReference type="NCBI Taxonomy" id="259542"/>
    <lineage>
        <taxon>Eukaryota</taxon>
        <taxon>Metazoa</taxon>
        <taxon>Spiralia</taxon>
        <taxon>Lophotrochozoa</taxon>
        <taxon>Mollusca</taxon>
        <taxon>Gastropoda</taxon>
        <taxon>Heterobranchia</taxon>
        <taxon>Euthyneura</taxon>
        <taxon>Panpulmonata</taxon>
        <taxon>Sacoglossa</taxon>
        <taxon>Placobranchoidea</taxon>
        <taxon>Plakobranchidae</taxon>
        <taxon>Plakobranchus</taxon>
    </lineage>
</organism>
<dbReference type="AlphaFoldDB" id="A0AAV4CX82"/>
<dbReference type="Pfam" id="PF13855">
    <property type="entry name" value="LRR_8"/>
    <property type="match status" value="1"/>
</dbReference>
<dbReference type="EMBL" id="BLXT01007071">
    <property type="protein sequence ID" value="GFO36532.1"/>
    <property type="molecule type" value="Genomic_DNA"/>
</dbReference>
<evidence type="ECO:0000256" key="1">
    <source>
        <dbReference type="ARBA" id="ARBA00007343"/>
    </source>
</evidence>
<dbReference type="PROSITE" id="PS50835">
    <property type="entry name" value="IG_LIKE"/>
    <property type="match status" value="1"/>
</dbReference>
<dbReference type="SUPFAM" id="SSF111418">
    <property type="entry name" value="Hormone receptor domain"/>
    <property type="match status" value="1"/>
</dbReference>
<dbReference type="InterPro" id="IPR032675">
    <property type="entry name" value="LRR_dom_sf"/>
</dbReference>
<evidence type="ECO:0000313" key="10">
    <source>
        <dbReference type="EMBL" id="GFO36532.1"/>
    </source>
</evidence>
<dbReference type="InterPro" id="IPR003599">
    <property type="entry name" value="Ig_sub"/>
</dbReference>
<keyword evidence="4" id="KW-0677">Repeat</keyword>
<dbReference type="PANTHER" id="PTHR45930">
    <property type="entry name" value="G-PROTEIN COUPLED RECEPTOR 124-LIKE PROTEIN"/>
    <property type="match status" value="1"/>
</dbReference>
<keyword evidence="3" id="KW-0732">Signal</keyword>
<keyword evidence="5" id="KW-1015">Disulfide bond</keyword>
<gene>
    <name evidence="10" type="ORF">PoB_006303700</name>
</gene>
<dbReference type="SUPFAM" id="SSF48726">
    <property type="entry name" value="Immunoglobulin"/>
    <property type="match status" value="1"/>
</dbReference>
<evidence type="ECO:0000256" key="6">
    <source>
        <dbReference type="ARBA" id="ARBA00023170"/>
    </source>
</evidence>
<evidence type="ECO:0000256" key="3">
    <source>
        <dbReference type="ARBA" id="ARBA00022729"/>
    </source>
</evidence>
<feature type="compositionally biased region" description="Low complexity" evidence="7">
    <location>
        <begin position="567"/>
        <end position="583"/>
    </location>
</feature>
<dbReference type="InterPro" id="IPR003591">
    <property type="entry name" value="Leu-rich_rpt_typical-subtyp"/>
</dbReference>
<feature type="domain" description="G-protein coupled receptors family 2 profile 1" evidence="8">
    <location>
        <begin position="225"/>
        <end position="311"/>
    </location>
</feature>
<dbReference type="PANTHER" id="PTHR45930:SF4">
    <property type="entry name" value="ADHESION G PROTEIN-COUPLED RECEPTOR A3"/>
    <property type="match status" value="1"/>
</dbReference>
<dbReference type="InterPro" id="IPR036179">
    <property type="entry name" value="Ig-like_dom_sf"/>
</dbReference>
<feature type="non-terminal residue" evidence="10">
    <location>
        <position position="766"/>
    </location>
</feature>
<feature type="region of interest" description="Disordered" evidence="7">
    <location>
        <begin position="564"/>
        <end position="610"/>
    </location>
</feature>
<evidence type="ECO:0000256" key="7">
    <source>
        <dbReference type="SAM" id="MobiDB-lite"/>
    </source>
</evidence>
<keyword evidence="6 10" id="KW-0675">Receptor</keyword>
<proteinExistence type="inferred from homology"/>
<dbReference type="InterPro" id="IPR007110">
    <property type="entry name" value="Ig-like_dom"/>
</dbReference>
<dbReference type="GO" id="GO:0007166">
    <property type="term" value="P:cell surface receptor signaling pathway"/>
    <property type="evidence" value="ECO:0007669"/>
    <property type="project" value="TreeGrafter"/>
</dbReference>
<evidence type="ECO:0000256" key="5">
    <source>
        <dbReference type="ARBA" id="ARBA00023157"/>
    </source>
</evidence>
<dbReference type="Gene3D" id="2.60.40.10">
    <property type="entry name" value="Immunoglobulins"/>
    <property type="match status" value="1"/>
</dbReference>
<dbReference type="Pfam" id="PF07679">
    <property type="entry name" value="I-set"/>
    <property type="match status" value="1"/>
</dbReference>
<dbReference type="SMART" id="SM00369">
    <property type="entry name" value="LRR_TYP"/>
    <property type="match status" value="2"/>
</dbReference>
<dbReference type="InterPro" id="IPR058808">
    <property type="entry name" value="GAIN_ADGRA2/3"/>
</dbReference>
<protein>
    <submittedName>
        <fullName evidence="10">Adhesion g protein-coupled receptor a3</fullName>
    </submittedName>
</protein>
<name>A0AAV4CX82_9GAST</name>
<dbReference type="PROSITE" id="PS50227">
    <property type="entry name" value="G_PROTEIN_RECEP_F2_3"/>
    <property type="match status" value="1"/>
</dbReference>
<dbReference type="InterPro" id="IPR001879">
    <property type="entry name" value="GPCR_2_extracellular_dom"/>
</dbReference>
<comment type="caution">
    <text evidence="10">The sequence shown here is derived from an EMBL/GenBank/DDBJ whole genome shotgun (WGS) entry which is preliminary data.</text>
</comment>
<evidence type="ECO:0000256" key="2">
    <source>
        <dbReference type="ARBA" id="ARBA00022614"/>
    </source>
</evidence>
<dbReference type="InterPro" id="IPR051963">
    <property type="entry name" value="Adhesion_GPCR_A"/>
</dbReference>
<dbReference type="InterPro" id="IPR001611">
    <property type="entry name" value="Leu-rich_rpt"/>
</dbReference>
<dbReference type="InterPro" id="IPR036445">
    <property type="entry name" value="GPCR_2_extracell_dom_sf"/>
</dbReference>
<dbReference type="InterPro" id="IPR013783">
    <property type="entry name" value="Ig-like_fold"/>
</dbReference>
<keyword evidence="2" id="KW-0433">Leucine-rich repeat</keyword>
<dbReference type="GO" id="GO:0004930">
    <property type="term" value="F:G protein-coupled receptor activity"/>
    <property type="evidence" value="ECO:0007669"/>
    <property type="project" value="InterPro"/>
</dbReference>
<dbReference type="SUPFAM" id="SSF52058">
    <property type="entry name" value="L domain-like"/>
    <property type="match status" value="1"/>
</dbReference>
<dbReference type="Pfam" id="PF26588">
    <property type="entry name" value="GAIN_ADGRA3"/>
    <property type="match status" value="1"/>
</dbReference>
<evidence type="ECO:0000259" key="9">
    <source>
        <dbReference type="PROSITE" id="PS50835"/>
    </source>
</evidence>
<dbReference type="InterPro" id="IPR013098">
    <property type="entry name" value="Ig_I-set"/>
</dbReference>
<accession>A0AAV4CX82</accession>
<reference evidence="10 11" key="1">
    <citation type="journal article" date="2021" name="Elife">
        <title>Chloroplast acquisition without the gene transfer in kleptoplastic sea slugs, Plakobranchus ocellatus.</title>
        <authorList>
            <person name="Maeda T."/>
            <person name="Takahashi S."/>
            <person name="Yoshida T."/>
            <person name="Shimamura S."/>
            <person name="Takaki Y."/>
            <person name="Nagai Y."/>
            <person name="Toyoda A."/>
            <person name="Suzuki Y."/>
            <person name="Arimoto A."/>
            <person name="Ishii H."/>
            <person name="Satoh N."/>
            <person name="Nishiyama T."/>
            <person name="Hasebe M."/>
            <person name="Maruyama T."/>
            <person name="Minagawa J."/>
            <person name="Obokata J."/>
            <person name="Shigenobu S."/>
        </authorList>
    </citation>
    <scope>NUCLEOTIDE SEQUENCE [LARGE SCALE GENOMIC DNA]</scope>
</reference>
<dbReference type="PROSITE" id="PS51450">
    <property type="entry name" value="LRR"/>
    <property type="match status" value="1"/>
</dbReference>
<evidence type="ECO:0000313" key="11">
    <source>
        <dbReference type="Proteomes" id="UP000735302"/>
    </source>
</evidence>
<feature type="domain" description="Ig-like" evidence="9">
    <location>
        <begin position="144"/>
        <end position="240"/>
    </location>
</feature>
<feature type="compositionally biased region" description="Low complexity" evidence="7">
    <location>
        <begin position="597"/>
        <end position="608"/>
    </location>
</feature>